<evidence type="ECO:0000259" key="8">
    <source>
        <dbReference type="Pfam" id="PF01957"/>
    </source>
</evidence>
<keyword evidence="7" id="KW-0732">Signal</keyword>
<feature type="transmembrane region" description="Helical" evidence="6">
    <location>
        <begin position="289"/>
        <end position="318"/>
    </location>
</feature>
<dbReference type="InterPro" id="IPR056738">
    <property type="entry name" value="NfeD1b_N"/>
</dbReference>
<evidence type="ECO:0000259" key="10">
    <source>
        <dbReference type="Pfam" id="PF25145"/>
    </source>
</evidence>
<feature type="transmembrane region" description="Helical" evidence="6">
    <location>
        <begin position="330"/>
        <end position="354"/>
    </location>
</feature>
<evidence type="ECO:0000256" key="4">
    <source>
        <dbReference type="ARBA" id="ARBA00023136"/>
    </source>
</evidence>
<evidence type="ECO:0000256" key="6">
    <source>
        <dbReference type="SAM" id="Phobius"/>
    </source>
</evidence>
<comment type="subcellular location">
    <subcellularLocation>
        <location evidence="1">Membrane</location>
        <topology evidence="1">Multi-pass membrane protein</topology>
    </subcellularLocation>
</comment>
<accession>A0ABV8JLA0</accession>
<dbReference type="InterPro" id="IPR012340">
    <property type="entry name" value="NA-bd_OB-fold"/>
</dbReference>
<organism evidence="11 12">
    <name type="scientific">Salinithrix halophila</name>
    <dbReference type="NCBI Taxonomy" id="1485204"/>
    <lineage>
        <taxon>Bacteria</taxon>
        <taxon>Bacillati</taxon>
        <taxon>Bacillota</taxon>
        <taxon>Bacilli</taxon>
        <taxon>Bacillales</taxon>
        <taxon>Thermoactinomycetaceae</taxon>
        <taxon>Salinithrix</taxon>
    </lineage>
</organism>
<evidence type="ECO:0000256" key="5">
    <source>
        <dbReference type="SAM" id="MobiDB-lite"/>
    </source>
</evidence>
<evidence type="ECO:0000313" key="12">
    <source>
        <dbReference type="Proteomes" id="UP001595843"/>
    </source>
</evidence>
<keyword evidence="2 6" id="KW-0812">Transmembrane</keyword>
<evidence type="ECO:0000256" key="1">
    <source>
        <dbReference type="ARBA" id="ARBA00004141"/>
    </source>
</evidence>
<evidence type="ECO:0000256" key="3">
    <source>
        <dbReference type="ARBA" id="ARBA00022989"/>
    </source>
</evidence>
<dbReference type="Pfam" id="PF24961">
    <property type="entry name" value="NfeD_membrane"/>
    <property type="match status" value="1"/>
</dbReference>
<evidence type="ECO:0000256" key="7">
    <source>
        <dbReference type="SAM" id="SignalP"/>
    </source>
</evidence>
<feature type="transmembrane region" description="Helical" evidence="6">
    <location>
        <begin position="237"/>
        <end position="256"/>
    </location>
</feature>
<dbReference type="RefSeq" id="WP_380703949.1">
    <property type="nucleotide sequence ID" value="NZ_JBHSAP010000009.1"/>
</dbReference>
<dbReference type="InterPro" id="IPR029045">
    <property type="entry name" value="ClpP/crotonase-like_dom_sf"/>
</dbReference>
<evidence type="ECO:0000313" key="11">
    <source>
        <dbReference type="EMBL" id="MFC4076739.1"/>
    </source>
</evidence>
<dbReference type="InterPro" id="IPR002810">
    <property type="entry name" value="NfeD-like_C"/>
</dbReference>
<dbReference type="EMBL" id="JBHSAP010000009">
    <property type="protein sequence ID" value="MFC4076739.1"/>
    <property type="molecule type" value="Genomic_DNA"/>
</dbReference>
<dbReference type="InterPro" id="IPR056739">
    <property type="entry name" value="NfeD_membrane"/>
</dbReference>
<dbReference type="PANTHER" id="PTHR33507">
    <property type="entry name" value="INNER MEMBRANE PROTEIN YBBJ"/>
    <property type="match status" value="1"/>
</dbReference>
<reference evidence="12" key="1">
    <citation type="journal article" date="2019" name="Int. J. Syst. Evol. Microbiol.">
        <title>The Global Catalogue of Microorganisms (GCM) 10K type strain sequencing project: providing services to taxonomists for standard genome sequencing and annotation.</title>
        <authorList>
            <consortium name="The Broad Institute Genomics Platform"/>
            <consortium name="The Broad Institute Genome Sequencing Center for Infectious Disease"/>
            <person name="Wu L."/>
            <person name="Ma J."/>
        </authorList>
    </citation>
    <scope>NUCLEOTIDE SEQUENCE [LARGE SCALE GENOMIC DNA]</scope>
    <source>
        <strain evidence="12">IBRC-M 10813</strain>
    </source>
</reference>
<feature type="signal peptide" evidence="7">
    <location>
        <begin position="1"/>
        <end position="30"/>
    </location>
</feature>
<feature type="domain" description="NfeD1b N-terminal" evidence="10">
    <location>
        <begin position="34"/>
        <end position="214"/>
    </location>
</feature>
<keyword evidence="12" id="KW-1185">Reference proteome</keyword>
<dbReference type="Pfam" id="PF01957">
    <property type="entry name" value="NfeD"/>
    <property type="match status" value="1"/>
</dbReference>
<feature type="domain" description="NfeD integral membrane" evidence="9">
    <location>
        <begin position="238"/>
        <end position="351"/>
    </location>
</feature>
<dbReference type="CDD" id="cd07021">
    <property type="entry name" value="Clp_protease_NfeD_like"/>
    <property type="match status" value="1"/>
</dbReference>
<dbReference type="InterPro" id="IPR052165">
    <property type="entry name" value="Membrane_assoc_protease"/>
</dbReference>
<dbReference type="PANTHER" id="PTHR33507:SF3">
    <property type="entry name" value="INNER MEMBRANE PROTEIN YBBJ"/>
    <property type="match status" value="1"/>
</dbReference>
<protein>
    <submittedName>
        <fullName evidence="11">Nodulation protein NfeD</fullName>
    </submittedName>
</protein>
<name>A0ABV8JLA0_9BACL</name>
<keyword evidence="3 6" id="KW-1133">Transmembrane helix</keyword>
<evidence type="ECO:0000256" key="2">
    <source>
        <dbReference type="ARBA" id="ARBA00022692"/>
    </source>
</evidence>
<dbReference type="SUPFAM" id="SSF52096">
    <property type="entry name" value="ClpP/crotonase"/>
    <property type="match status" value="1"/>
</dbReference>
<keyword evidence="4 6" id="KW-0472">Membrane</keyword>
<sequence length="444" mass="47031">MRRLVAVFVAFSVLLGVVSLWVSSSQPAAAQGRVVYWVPVKQEVERGLTRFLERSFQEAEKAGARAIVLEMDTLGGEVNAALAIGKLIRHSDIPVTVYIKGEAISAGSYIALNADHILMAPGSAMGAAEPRTMTGKPADPKTVAFWASNMRAAAEAHGRDPEIAAGMADRNLTIKGLKKKGELVSLSANQAVKLKMADQLATSKKEVLDFVKADPGDVIQGNPSLAEKVARFVTSPYVIPVLFFLGMAGLILEVLTPGFGLPGAIGISAFGLYFFGHYLAGFAGVETGFLLVLGLILMLIEVFVAGFGLFGILGLLSLGASLVSASQDKAFSLGSLLIALVMAGVFLAVVAKIFGVRGTWKKFILADTQRNETGYTSQTGRSELLGRSGQTQTPLRPSGSALIDGVRQDVVSEGEFIPPNSQVKVVDVQGVRVVVRLIKEEEAD</sequence>
<feature type="domain" description="NfeD-like C-terminal" evidence="8">
    <location>
        <begin position="382"/>
        <end position="436"/>
    </location>
</feature>
<dbReference type="Gene3D" id="3.90.226.10">
    <property type="entry name" value="2-enoyl-CoA Hydratase, Chain A, domain 1"/>
    <property type="match status" value="1"/>
</dbReference>
<dbReference type="Proteomes" id="UP001595843">
    <property type="component" value="Unassembled WGS sequence"/>
</dbReference>
<dbReference type="Pfam" id="PF25145">
    <property type="entry name" value="NfeD1b_N"/>
    <property type="match status" value="1"/>
</dbReference>
<gene>
    <name evidence="11" type="ORF">ACFOUO_07945</name>
</gene>
<feature type="chain" id="PRO_5045298044" evidence="7">
    <location>
        <begin position="31"/>
        <end position="444"/>
    </location>
</feature>
<evidence type="ECO:0000259" key="9">
    <source>
        <dbReference type="Pfam" id="PF24961"/>
    </source>
</evidence>
<proteinExistence type="predicted"/>
<dbReference type="Gene3D" id="2.40.50.140">
    <property type="entry name" value="Nucleic acid-binding proteins"/>
    <property type="match status" value="1"/>
</dbReference>
<feature type="region of interest" description="Disordered" evidence="5">
    <location>
        <begin position="375"/>
        <end position="395"/>
    </location>
</feature>
<comment type="caution">
    <text evidence="11">The sequence shown here is derived from an EMBL/GenBank/DDBJ whole genome shotgun (WGS) entry which is preliminary data.</text>
</comment>